<comment type="caution">
    <text evidence="2">The sequence shown here is derived from an EMBL/GenBank/DDBJ whole genome shotgun (WGS) entry which is preliminary data.</text>
</comment>
<evidence type="ECO:0000313" key="3">
    <source>
        <dbReference type="Proteomes" id="UP001169242"/>
    </source>
</evidence>
<dbReference type="PROSITE" id="PS00409">
    <property type="entry name" value="PROKAR_NTER_METHYL"/>
    <property type="match status" value="1"/>
</dbReference>
<accession>A0AA42DRM3</accession>
<dbReference type="NCBIfam" id="TIGR02532">
    <property type="entry name" value="IV_pilin_GFxxxE"/>
    <property type="match status" value="1"/>
</dbReference>
<reference evidence="2" key="1">
    <citation type="journal article" date="2023" name="Int. J. Syst. Evol. Microbiol.">
        <title>&lt;i&gt;Holtiella tumoricola&lt;/i&gt; gen. nov. sp. nov., isolated from a human clinical sample.</title>
        <authorList>
            <person name="Allen-Vercoe E."/>
            <person name="Daigneault M.C."/>
            <person name="Vancuren S.J."/>
            <person name="Cochrane K."/>
            <person name="O'Neal L.L."/>
            <person name="Sankaranarayanan K."/>
            <person name="Lawson P.A."/>
        </authorList>
    </citation>
    <scope>NUCLEOTIDE SEQUENCE</scope>
    <source>
        <strain evidence="2">CC70A</strain>
    </source>
</reference>
<protein>
    <submittedName>
        <fullName evidence="2">Prepilin-type N-terminal cleavage/methylation domain-containing protein</fullName>
    </submittedName>
</protein>
<organism evidence="2 3">
    <name type="scientific">Holtiella tumoricola</name>
    <dbReference type="NCBI Taxonomy" id="3018743"/>
    <lineage>
        <taxon>Bacteria</taxon>
        <taxon>Bacillati</taxon>
        <taxon>Bacillota</taxon>
        <taxon>Clostridia</taxon>
        <taxon>Lachnospirales</taxon>
        <taxon>Cellulosilyticaceae</taxon>
        <taxon>Holtiella</taxon>
    </lineage>
</organism>
<sequence length="110" mass="12189">MDKDQKGFTLVEVLVSMGIFMLVLIAFGSLLQINLLMNRRSLDIVQNSTNISNDLLEGNTATSSVPSFLIAFSNGKVISVEGYNEKINVETDTVPDLYQNFKTTKVESRP</sequence>
<keyword evidence="1" id="KW-0472">Membrane</keyword>
<name>A0AA42DRM3_9FIRM</name>
<keyword evidence="1" id="KW-1133">Transmembrane helix</keyword>
<dbReference type="Proteomes" id="UP001169242">
    <property type="component" value="Unassembled WGS sequence"/>
</dbReference>
<dbReference type="InterPro" id="IPR012902">
    <property type="entry name" value="N_methyl_site"/>
</dbReference>
<dbReference type="Pfam" id="PF07963">
    <property type="entry name" value="N_methyl"/>
    <property type="match status" value="1"/>
</dbReference>
<gene>
    <name evidence="2" type="ORF">PBV87_20190</name>
</gene>
<evidence type="ECO:0000256" key="1">
    <source>
        <dbReference type="SAM" id="Phobius"/>
    </source>
</evidence>
<proteinExistence type="predicted"/>
<dbReference type="EMBL" id="JAQIFT010000068">
    <property type="protein sequence ID" value="MDA3733796.1"/>
    <property type="molecule type" value="Genomic_DNA"/>
</dbReference>
<evidence type="ECO:0000313" key="2">
    <source>
        <dbReference type="EMBL" id="MDA3733796.1"/>
    </source>
</evidence>
<feature type="transmembrane region" description="Helical" evidence="1">
    <location>
        <begin position="13"/>
        <end position="31"/>
    </location>
</feature>
<keyword evidence="3" id="KW-1185">Reference proteome</keyword>
<keyword evidence="1" id="KW-0812">Transmembrane</keyword>
<dbReference type="AlphaFoldDB" id="A0AA42DRM3"/>
<dbReference type="RefSeq" id="WP_271013589.1">
    <property type="nucleotide sequence ID" value="NZ_JAQIFT010000068.1"/>
</dbReference>